<evidence type="ECO:0000313" key="2">
    <source>
        <dbReference type="EMBL" id="MFA9478488.1"/>
    </source>
</evidence>
<accession>A0ABV4U6B2</accession>
<evidence type="ECO:0000313" key="3">
    <source>
        <dbReference type="Proteomes" id="UP001575105"/>
    </source>
</evidence>
<dbReference type="InterPro" id="IPR036291">
    <property type="entry name" value="NAD(P)-bd_dom_sf"/>
</dbReference>
<keyword evidence="3" id="KW-1185">Reference proteome</keyword>
<dbReference type="PROSITE" id="PS00061">
    <property type="entry name" value="ADH_SHORT"/>
    <property type="match status" value="1"/>
</dbReference>
<dbReference type="EMBL" id="JBGUBD010000005">
    <property type="protein sequence ID" value="MFA9478488.1"/>
    <property type="molecule type" value="Genomic_DNA"/>
</dbReference>
<dbReference type="Pfam" id="PF13561">
    <property type="entry name" value="adh_short_C2"/>
    <property type="match status" value="1"/>
</dbReference>
<reference evidence="2 3" key="1">
    <citation type="submission" date="2024-08" db="EMBL/GenBank/DDBJ databases">
        <title>Whole-genome sequencing of halo(alkali)philic microorganisms from hypersaline lakes.</title>
        <authorList>
            <person name="Sorokin D.Y."/>
            <person name="Merkel A.Y."/>
            <person name="Messina E."/>
            <person name="Yakimov M."/>
        </authorList>
    </citation>
    <scope>NUCLEOTIDE SEQUENCE [LARGE SCALE GENOMIC DNA]</scope>
    <source>
        <strain evidence="2 3">AB-hyl4</strain>
    </source>
</reference>
<dbReference type="RefSeq" id="WP_425345414.1">
    <property type="nucleotide sequence ID" value="NZ_JBGUBD010000005.1"/>
</dbReference>
<organism evidence="2 3">
    <name type="scientific">Natronomicrosphaera hydrolytica</name>
    <dbReference type="NCBI Taxonomy" id="3242702"/>
    <lineage>
        <taxon>Bacteria</taxon>
        <taxon>Pseudomonadati</taxon>
        <taxon>Planctomycetota</taxon>
        <taxon>Phycisphaerae</taxon>
        <taxon>Phycisphaerales</taxon>
        <taxon>Phycisphaeraceae</taxon>
        <taxon>Natronomicrosphaera</taxon>
    </lineage>
</organism>
<dbReference type="PANTHER" id="PTHR42760:SF123">
    <property type="entry name" value="OXIDOREDUCTASE"/>
    <property type="match status" value="1"/>
</dbReference>
<dbReference type="Gene3D" id="3.40.50.720">
    <property type="entry name" value="NAD(P)-binding Rossmann-like Domain"/>
    <property type="match status" value="1"/>
</dbReference>
<name>A0ABV4U6B2_9BACT</name>
<proteinExistence type="inferred from homology"/>
<dbReference type="PRINTS" id="PR00081">
    <property type="entry name" value="GDHRDH"/>
</dbReference>
<sequence length="261" mass="27914">MSAPISPNDKRTPGTRVLVCGASSGIGKATAHRFAGEGWRVCLLARRQAQLEQLRAQLPGDGHLVIAGDYSAPATAAEITRTIRHAWDGLDAVVNSAGVVGPAQAVDSDIAQWRKPFDIMVNGATYLTRAVVPLMAEGGRLVHVTSIHSQRAERLASAYGMAKAAIEQYCRSLALELADKRILVNAIAPGFVRTPMSTVDGVNELETEWFHANYVQGDHLPLRRAAEPKEIAGVAYFLCGPDATYITGQVLVVDGGLTITF</sequence>
<dbReference type="InterPro" id="IPR020904">
    <property type="entry name" value="Sc_DH/Rdtase_CS"/>
</dbReference>
<dbReference type="SUPFAM" id="SSF51735">
    <property type="entry name" value="NAD(P)-binding Rossmann-fold domains"/>
    <property type="match status" value="1"/>
</dbReference>
<comment type="similarity">
    <text evidence="1">Belongs to the short-chain dehydrogenases/reductases (SDR) family.</text>
</comment>
<protein>
    <submittedName>
        <fullName evidence="2">SDR family NAD(P)-dependent oxidoreductase</fullName>
        <ecNumber evidence="2">1.1.1.-</ecNumber>
    </submittedName>
</protein>
<comment type="caution">
    <text evidence="2">The sequence shown here is derived from an EMBL/GenBank/DDBJ whole genome shotgun (WGS) entry which is preliminary data.</text>
</comment>
<dbReference type="GO" id="GO:0016491">
    <property type="term" value="F:oxidoreductase activity"/>
    <property type="evidence" value="ECO:0007669"/>
    <property type="project" value="UniProtKB-KW"/>
</dbReference>
<evidence type="ECO:0000256" key="1">
    <source>
        <dbReference type="ARBA" id="ARBA00006484"/>
    </source>
</evidence>
<dbReference type="PRINTS" id="PR00080">
    <property type="entry name" value="SDRFAMILY"/>
</dbReference>
<dbReference type="EC" id="1.1.1.-" evidence="2"/>
<keyword evidence="2" id="KW-0560">Oxidoreductase</keyword>
<gene>
    <name evidence="2" type="ORF">ACERK3_09290</name>
</gene>
<dbReference type="PANTHER" id="PTHR42760">
    <property type="entry name" value="SHORT-CHAIN DEHYDROGENASES/REDUCTASES FAMILY MEMBER"/>
    <property type="match status" value="1"/>
</dbReference>
<dbReference type="CDD" id="cd05233">
    <property type="entry name" value="SDR_c"/>
    <property type="match status" value="1"/>
</dbReference>
<dbReference type="Proteomes" id="UP001575105">
    <property type="component" value="Unassembled WGS sequence"/>
</dbReference>
<dbReference type="InterPro" id="IPR002347">
    <property type="entry name" value="SDR_fam"/>
</dbReference>